<dbReference type="PANTHER" id="PTHR44068">
    <property type="entry name" value="ZGC:194242"/>
    <property type="match status" value="1"/>
</dbReference>
<dbReference type="HOGENOM" id="CLU_039068_4_1_9"/>
<evidence type="ECO:0000259" key="1">
    <source>
        <dbReference type="Pfam" id="PF13649"/>
    </source>
</evidence>
<keyword evidence="3" id="KW-1185">Reference proteome</keyword>
<organism evidence="2 3">
    <name type="scientific">Paenibacillus borealis</name>
    <dbReference type="NCBI Taxonomy" id="160799"/>
    <lineage>
        <taxon>Bacteria</taxon>
        <taxon>Bacillati</taxon>
        <taxon>Bacillota</taxon>
        <taxon>Bacilli</taxon>
        <taxon>Bacillales</taxon>
        <taxon>Paenibacillaceae</taxon>
        <taxon>Paenibacillus</taxon>
    </lineage>
</organism>
<dbReference type="OrthoDB" id="43862at2"/>
<dbReference type="KEGG" id="pbd:PBOR_16520"/>
<dbReference type="RefSeq" id="WP_042213194.1">
    <property type="nucleotide sequence ID" value="NZ_CP009285.1"/>
</dbReference>
<dbReference type="GO" id="GO:0032259">
    <property type="term" value="P:methylation"/>
    <property type="evidence" value="ECO:0007669"/>
    <property type="project" value="UniProtKB-KW"/>
</dbReference>
<feature type="domain" description="Methyltransferase" evidence="1">
    <location>
        <begin position="42"/>
        <end position="138"/>
    </location>
</feature>
<dbReference type="Pfam" id="PF13649">
    <property type="entry name" value="Methyltransf_25"/>
    <property type="match status" value="1"/>
</dbReference>
<reference evidence="2" key="1">
    <citation type="submission" date="2014-08" db="EMBL/GenBank/DDBJ databases">
        <title>Comparative genomics of the Paenibacillus odorifer group.</title>
        <authorList>
            <person name="den Bakker H.C."/>
            <person name="Tsai Y.-C.Y.-C."/>
            <person name="Martin N."/>
            <person name="Korlach J."/>
            <person name="Wiedmann M."/>
        </authorList>
    </citation>
    <scope>NUCLEOTIDE SEQUENCE [LARGE SCALE GENOMIC DNA]</scope>
    <source>
        <strain evidence="2">DSM 13188</strain>
    </source>
</reference>
<evidence type="ECO:0000313" key="2">
    <source>
        <dbReference type="EMBL" id="AIQ58361.1"/>
    </source>
</evidence>
<dbReference type="EMBL" id="CP009285">
    <property type="protein sequence ID" value="AIQ58361.1"/>
    <property type="molecule type" value="Genomic_DNA"/>
</dbReference>
<name>A0A089LA59_PAEBO</name>
<gene>
    <name evidence="2" type="ORF">PBOR_16520</name>
</gene>
<dbReference type="Proteomes" id="UP000029518">
    <property type="component" value="Chromosome"/>
</dbReference>
<dbReference type="CDD" id="cd02440">
    <property type="entry name" value="AdoMet_MTases"/>
    <property type="match status" value="1"/>
</dbReference>
<dbReference type="AlphaFoldDB" id="A0A089LA59"/>
<dbReference type="SUPFAM" id="SSF53335">
    <property type="entry name" value="S-adenosyl-L-methionine-dependent methyltransferases"/>
    <property type="match status" value="1"/>
</dbReference>
<dbReference type="PANTHER" id="PTHR44068:SF11">
    <property type="entry name" value="GERANYL DIPHOSPHATE 2-C-METHYLTRANSFERASE"/>
    <property type="match status" value="1"/>
</dbReference>
<protein>
    <submittedName>
        <fullName evidence="2">SAM-dependent methyltransferase</fullName>
    </submittedName>
</protein>
<keyword evidence="2" id="KW-0489">Methyltransferase</keyword>
<accession>A0A089LA59</accession>
<evidence type="ECO:0000313" key="3">
    <source>
        <dbReference type="Proteomes" id="UP000029518"/>
    </source>
</evidence>
<dbReference type="InterPro" id="IPR041698">
    <property type="entry name" value="Methyltransf_25"/>
</dbReference>
<dbReference type="GO" id="GO:0008757">
    <property type="term" value="F:S-adenosylmethionine-dependent methyltransferase activity"/>
    <property type="evidence" value="ECO:0007669"/>
    <property type="project" value="InterPro"/>
</dbReference>
<dbReference type="InterPro" id="IPR029063">
    <property type="entry name" value="SAM-dependent_MTases_sf"/>
</dbReference>
<dbReference type="Gene3D" id="3.40.50.150">
    <property type="entry name" value="Vaccinia Virus protein VP39"/>
    <property type="match status" value="1"/>
</dbReference>
<dbReference type="InterPro" id="IPR050447">
    <property type="entry name" value="Erg6_SMT_methyltransf"/>
</dbReference>
<sequence>MKKEVGHNFLAKLGKKRLRPGGVAATNWLIRHAKLSKDSRMLEVACNMCTTSIQLAREYKCQITGIDMDPRALEKAEKNIRDANLEGYIQVRQANAMKLPFEDNSFDVVINEAMLTMLNQAAKQKAVAEYFRVLKPGGVLLTHDITFAKDNMAGELAELRRTIHINVEPLPVAEWEGLFNSTGFKRVEHATGTMSLMSVKGMIRDEGIQGTLRIFKNALKKENRAQFKKMYTFFNTTGKDLNYIAVCSSKD</sequence>
<proteinExistence type="predicted"/>
<keyword evidence="2" id="KW-0808">Transferase</keyword>